<dbReference type="PANTHER" id="PTHR35014">
    <property type="entry name" value="INFECTION RESPONSE PROTEIN-RELATED"/>
    <property type="match status" value="1"/>
</dbReference>
<dbReference type="OrthoDB" id="5909729at2759"/>
<proteinExistence type="predicted"/>
<organism evidence="2 3">
    <name type="scientific">Diploscapter pachys</name>
    <dbReference type="NCBI Taxonomy" id="2018661"/>
    <lineage>
        <taxon>Eukaryota</taxon>
        <taxon>Metazoa</taxon>
        <taxon>Ecdysozoa</taxon>
        <taxon>Nematoda</taxon>
        <taxon>Chromadorea</taxon>
        <taxon>Rhabditida</taxon>
        <taxon>Rhabditina</taxon>
        <taxon>Rhabditomorpha</taxon>
        <taxon>Rhabditoidea</taxon>
        <taxon>Rhabditidae</taxon>
        <taxon>Diploscapter</taxon>
    </lineage>
</organism>
<dbReference type="Proteomes" id="UP000218231">
    <property type="component" value="Unassembled WGS sequence"/>
</dbReference>
<sequence>MGAKFYSALVLVCCICESLQFGKSLIILPDAPTCDTNSYQTTKNCFQTYMNNFNISVPYVFGNNTTPGSFNQAVMNLLIQQGINGWNQMCNWQFTLTNCLNTANVSFDACITQNSYKDWFGSTDDDSVAFRTNYYITNYQCGPANRTVINNWQCLLNDSMRDQNAIMDCYNVLNGDIQTGAEFCRAFDNSTRCLESIVTRDCGRDTRGYICMVEEIALMVNTNVCTGRLRDCVEDAMPECNTRSYNETKQCFKAFYDHFNISTPYVFGNSSTPGSYMYARTQMFNRMGEAALNQTCGWQSELNECLRLHDINLDFCANPGSWMDWFLTTFPDSSNFRTDFYIHNYNCGPAREQVRVNFQCLHNSTIKDSQQIQDCYRFLNNTNNANLCPEYNRTIRCLEEVYVRECGPGVRGYICNIEELGMSVNTAQCAGNMPDCSLFAVPIYAECRPEMYNNAKMCFDTFYKSFGLTAPYIFGNNTTPNSYSKAEMDMLMNQGRSGWNQICQRQFTLTNCLNSYYINYDNCINPYSMREWFGSPYDDSFNFRTSYYIQEYQCGPANRVVQDNYNCLMNYTMKQQQEYIDCYAQLNDTRDASQFCHAFNNGTRCLERILTRDCGWDVRGYTCTIENMALQLNTDACTGRLRDCSEDSTAICLPEHDRAAKECFAAFYRNFNMNQAPFVFGNGSVPGSYMWERRQIYRTYGQAALNMTCGWQNTLNQCLRRINMSMDVCIQSDTWMKWFLSTWDDSYNFRTNYYVENYNCGPARETVRANWDCIRNSSFLDHDNVTSCYRFINNTDNDGEFCRGYDRTIGCLERVYEKSCGIGVRGYICNVEELALTVNTAACGGQLPDCTRFSVPVYADCPGDMYNAAKVCFNNYYTNFNIQQPYRFGNSSATGTFVNSLINLFNTGVDGFNKQCGWQDALTSCLNNANVNFDNCIVPISWFEWFGTPFEDAWRFRETYYRFNYECGPAKNLTQANFPCLHNLTNLDQGNITSCYSNINDTTSSAFCSSYDQAITCMENIYTQTCGSQVGGFICNTQQIILSVDTNVCVGRLQGPFSSNIAYDFFGNAAPIRPLIPPQHISILNTHAFSNPLDPPPQYQTAVMNSLAPPEYCDKPDNSNHHDEVESISSRVRFVFPPKYRTPSPTRRPVMIPEAY</sequence>
<dbReference type="PANTHER" id="PTHR35014:SF1">
    <property type="entry name" value="INFECTION RESPONSE PROTEIN"/>
    <property type="match status" value="1"/>
</dbReference>
<keyword evidence="3" id="KW-1185">Reference proteome</keyword>
<dbReference type="AlphaFoldDB" id="A0A2A2KSJ9"/>
<evidence type="ECO:0000313" key="3">
    <source>
        <dbReference type="Proteomes" id="UP000218231"/>
    </source>
</evidence>
<protein>
    <recommendedName>
        <fullName evidence="4">DUF19 domain-containing protein</fullName>
    </recommendedName>
</protein>
<dbReference type="EMBL" id="LIAE01007798">
    <property type="protein sequence ID" value="PAV76921.1"/>
    <property type="molecule type" value="Genomic_DNA"/>
</dbReference>
<reference evidence="2 3" key="1">
    <citation type="journal article" date="2017" name="Curr. Biol.">
        <title>Genome architecture and evolution of a unichromosomal asexual nematode.</title>
        <authorList>
            <person name="Fradin H."/>
            <person name="Zegar C."/>
            <person name="Gutwein M."/>
            <person name="Lucas J."/>
            <person name="Kovtun M."/>
            <person name="Corcoran D."/>
            <person name="Baugh L.R."/>
            <person name="Kiontke K."/>
            <person name="Gunsalus K."/>
            <person name="Fitch D.H."/>
            <person name="Piano F."/>
        </authorList>
    </citation>
    <scope>NUCLEOTIDE SEQUENCE [LARGE SCALE GENOMIC DNA]</scope>
    <source>
        <strain evidence="2">PF1309</strain>
    </source>
</reference>
<feature type="chain" id="PRO_5012471771" description="DUF19 domain-containing protein" evidence="1">
    <location>
        <begin position="25"/>
        <end position="1156"/>
    </location>
</feature>
<evidence type="ECO:0000313" key="2">
    <source>
        <dbReference type="EMBL" id="PAV76921.1"/>
    </source>
</evidence>
<accession>A0A2A2KSJ9</accession>
<comment type="caution">
    <text evidence="2">The sequence shown here is derived from an EMBL/GenBank/DDBJ whole genome shotgun (WGS) entry which is preliminary data.</text>
</comment>
<feature type="signal peptide" evidence="1">
    <location>
        <begin position="1"/>
        <end position="24"/>
    </location>
</feature>
<keyword evidence="1" id="KW-0732">Signal</keyword>
<gene>
    <name evidence="2" type="ORF">WR25_23677</name>
</gene>
<evidence type="ECO:0000256" key="1">
    <source>
        <dbReference type="SAM" id="SignalP"/>
    </source>
</evidence>
<name>A0A2A2KSJ9_9BILA</name>
<evidence type="ECO:0008006" key="4">
    <source>
        <dbReference type="Google" id="ProtNLM"/>
    </source>
</evidence>